<dbReference type="AlphaFoldDB" id="A0AA48M104"/>
<accession>A0AA48M104</accession>
<evidence type="ECO:0000313" key="1">
    <source>
        <dbReference type="EMBL" id="CAJ0853425.1"/>
    </source>
</evidence>
<name>A0AA48M104_9ZZZZ</name>
<proteinExistence type="predicted"/>
<dbReference type="EMBL" id="OY288114">
    <property type="protein sequence ID" value="CAJ0853425.1"/>
    <property type="molecule type" value="Genomic_DNA"/>
</dbReference>
<reference evidence="1" key="1">
    <citation type="submission" date="2023-07" db="EMBL/GenBank/DDBJ databases">
        <authorList>
            <person name="Pelsma A.J. K."/>
        </authorList>
    </citation>
    <scope>NUCLEOTIDE SEQUENCE</scope>
</reference>
<gene>
    <name evidence="1" type="ORF">AMST5_00646</name>
</gene>
<organism evidence="1">
    <name type="scientific">freshwater sediment metagenome</name>
    <dbReference type="NCBI Taxonomy" id="556182"/>
    <lineage>
        <taxon>unclassified sequences</taxon>
        <taxon>metagenomes</taxon>
        <taxon>ecological metagenomes</taxon>
    </lineage>
</organism>
<protein>
    <submittedName>
        <fullName evidence="1">Uncharacterized protein</fullName>
    </submittedName>
</protein>
<sequence>MRVLSYDEAAGRANIVRRSLERLIARGEGPSIIHISVRRRGVREDDLETWLLSRRRAAPGATTETVQRADKTA</sequence>